<proteinExistence type="predicted"/>
<dbReference type="InterPro" id="IPR007138">
    <property type="entry name" value="ABM_dom"/>
</dbReference>
<dbReference type="EMBL" id="JFKE01000007">
    <property type="protein sequence ID" value="KAJ54453.1"/>
    <property type="molecule type" value="Genomic_DNA"/>
</dbReference>
<dbReference type="PANTHER" id="PTHR33336:SF15">
    <property type="entry name" value="ABM DOMAIN-CONTAINING PROTEIN"/>
    <property type="match status" value="1"/>
</dbReference>
<dbReference type="GO" id="GO:0003824">
    <property type="term" value="F:catalytic activity"/>
    <property type="evidence" value="ECO:0007669"/>
    <property type="project" value="TreeGrafter"/>
</dbReference>
<dbReference type="STRING" id="1454373.ACMU_17240"/>
<dbReference type="RefSeq" id="WP_051588380.1">
    <property type="nucleotide sequence ID" value="NZ_JFKE01000007.1"/>
</dbReference>
<accession>A0A037ZFT2</accession>
<dbReference type="PROSITE" id="PS51725">
    <property type="entry name" value="ABM"/>
    <property type="match status" value="1"/>
</dbReference>
<dbReference type="InterPro" id="IPR050744">
    <property type="entry name" value="AI-2_Isomerase_LsrG"/>
</dbReference>
<name>A0A037ZFT2_9RHOB</name>
<organism evidence="2 3">
    <name type="scientific">Actibacterium mucosum KCTC 23349</name>
    <dbReference type="NCBI Taxonomy" id="1454373"/>
    <lineage>
        <taxon>Bacteria</taxon>
        <taxon>Pseudomonadati</taxon>
        <taxon>Pseudomonadota</taxon>
        <taxon>Alphaproteobacteria</taxon>
        <taxon>Rhodobacterales</taxon>
        <taxon>Roseobacteraceae</taxon>
        <taxon>Actibacterium</taxon>
    </lineage>
</organism>
<dbReference type="Gene3D" id="3.30.70.100">
    <property type="match status" value="1"/>
</dbReference>
<gene>
    <name evidence="2" type="ORF">ACMU_17240</name>
</gene>
<protein>
    <recommendedName>
        <fullName evidence="1">ABM domain-containing protein</fullName>
    </recommendedName>
</protein>
<dbReference type="AlphaFoldDB" id="A0A037ZFT2"/>
<comment type="caution">
    <text evidence="2">The sequence shown here is derived from an EMBL/GenBank/DDBJ whole genome shotgun (WGS) entry which is preliminary data.</text>
</comment>
<reference evidence="2 3" key="1">
    <citation type="submission" date="2014-03" db="EMBL/GenBank/DDBJ databases">
        <title>Draft Genome Sequence of Actibacterium mucosum KCTC 23349, a Marine Alphaproteobacterium with Complex Ionic Requirements Isolated from Mediterranean Seawater at Malvarrosa Beach, Valencia, Spain.</title>
        <authorList>
            <person name="Arahal D.R."/>
            <person name="Shao Z."/>
            <person name="Lai Q."/>
            <person name="Pujalte M.J."/>
        </authorList>
    </citation>
    <scope>NUCLEOTIDE SEQUENCE [LARGE SCALE GENOMIC DNA]</scope>
    <source>
        <strain evidence="2 3">KCTC 23349</strain>
    </source>
</reference>
<sequence>MLVVTGLIEVAESDIEAARAAAAEMAVATRRENGCIAYAFYEDVEAPGRFRVYEEWEDQEALTAHGETPHMATFRAALAGFDLRNAKVQKFSAGPKSDL</sequence>
<feature type="domain" description="ABM" evidence="1">
    <location>
        <begin position="2"/>
        <end position="91"/>
    </location>
</feature>
<dbReference type="Proteomes" id="UP000026249">
    <property type="component" value="Unassembled WGS sequence"/>
</dbReference>
<dbReference type="Pfam" id="PF03992">
    <property type="entry name" value="ABM"/>
    <property type="match status" value="1"/>
</dbReference>
<evidence type="ECO:0000313" key="2">
    <source>
        <dbReference type="EMBL" id="KAJ54453.1"/>
    </source>
</evidence>
<evidence type="ECO:0000313" key="3">
    <source>
        <dbReference type="Proteomes" id="UP000026249"/>
    </source>
</evidence>
<dbReference type="OrthoDB" id="287932at2"/>
<keyword evidence="3" id="KW-1185">Reference proteome</keyword>
<dbReference type="InterPro" id="IPR011008">
    <property type="entry name" value="Dimeric_a/b-barrel"/>
</dbReference>
<evidence type="ECO:0000259" key="1">
    <source>
        <dbReference type="PROSITE" id="PS51725"/>
    </source>
</evidence>
<dbReference type="SUPFAM" id="SSF54909">
    <property type="entry name" value="Dimeric alpha+beta barrel"/>
    <property type="match status" value="1"/>
</dbReference>
<dbReference type="PANTHER" id="PTHR33336">
    <property type="entry name" value="QUINOL MONOOXYGENASE YGIN-RELATED"/>
    <property type="match status" value="1"/>
</dbReference>